<sequence>MKAEILCVGTELLLGDIINTNAAYIARELANIGIDVYYQTVVGDNNGRLKESLALAFSRADIVVMTGGLGPTYDDLTKETVADYFHKKMIMDDASLKSIEGFFYRLKRPMTENNKKQAMMPEGAAIFPNANGTAPGLAVSENGKTAILLPGPPAEMRPMFQDAVLPYLMKFSDKVLLSHNIRIFGMGESRVEEMLYDLMKNSTNPTIAPYAKAGEVTLRVTAAAETTEECEKMIAPTIKKIEAVIGKYIYGIDVPDIQTATVKELIRKKVTVATAESCTGGLVSERITEVPGASEIFGCGVCSYANEIKHRVLGVSEETLAKYGAVSEQTAREMAGGVRKLAGADIGVSTTGIAGPGGGTPEKPVGLVYIGIDSDKLTTVLKLNINYHKADERTYIRHMTAQNVFRLIMKALEDY</sequence>
<evidence type="ECO:0000256" key="1">
    <source>
        <dbReference type="HAMAP-Rule" id="MF_00226"/>
    </source>
</evidence>
<dbReference type="NCBIfam" id="TIGR00200">
    <property type="entry name" value="cinA_nterm"/>
    <property type="match status" value="1"/>
</dbReference>
<evidence type="ECO:0000259" key="2">
    <source>
        <dbReference type="SMART" id="SM00852"/>
    </source>
</evidence>
<dbReference type="Gene3D" id="3.30.70.2860">
    <property type="match status" value="1"/>
</dbReference>
<dbReference type="NCBIfam" id="NF001813">
    <property type="entry name" value="PRK00549.1"/>
    <property type="match status" value="1"/>
</dbReference>
<dbReference type="InterPro" id="IPR001453">
    <property type="entry name" value="MoaB/Mog_dom"/>
</dbReference>
<dbReference type="InterPro" id="IPR008135">
    <property type="entry name" value="Competence-induced_CinA"/>
</dbReference>
<organism evidence="3 4">
    <name type="scientific">Christensenella tenuis</name>
    <dbReference type="NCBI Taxonomy" id="2763033"/>
    <lineage>
        <taxon>Bacteria</taxon>
        <taxon>Bacillati</taxon>
        <taxon>Bacillota</taxon>
        <taxon>Clostridia</taxon>
        <taxon>Christensenellales</taxon>
        <taxon>Christensenellaceae</taxon>
        <taxon>Christensenella</taxon>
    </lineage>
</organism>
<dbReference type="EMBL" id="JACOON010000001">
    <property type="protein sequence ID" value="MBC5647179.1"/>
    <property type="molecule type" value="Genomic_DNA"/>
</dbReference>
<name>A0ABR7EDM7_9FIRM</name>
<dbReference type="Pfam" id="PF02464">
    <property type="entry name" value="CinA"/>
    <property type="match status" value="1"/>
</dbReference>
<feature type="domain" description="MoaB/Mog" evidence="2">
    <location>
        <begin position="4"/>
        <end position="170"/>
    </location>
</feature>
<dbReference type="InterPro" id="IPR036425">
    <property type="entry name" value="MoaB/Mog-like_dom_sf"/>
</dbReference>
<dbReference type="SUPFAM" id="SSF53218">
    <property type="entry name" value="Molybdenum cofactor biosynthesis proteins"/>
    <property type="match status" value="1"/>
</dbReference>
<evidence type="ECO:0000313" key="3">
    <source>
        <dbReference type="EMBL" id="MBC5647179.1"/>
    </source>
</evidence>
<dbReference type="SMART" id="SM00852">
    <property type="entry name" value="MoCF_biosynth"/>
    <property type="match status" value="1"/>
</dbReference>
<dbReference type="InterPro" id="IPR008136">
    <property type="entry name" value="CinA_C"/>
</dbReference>
<keyword evidence="4" id="KW-1185">Reference proteome</keyword>
<dbReference type="NCBIfam" id="TIGR00199">
    <property type="entry name" value="PncC_domain"/>
    <property type="match status" value="1"/>
</dbReference>
<dbReference type="RefSeq" id="WP_186856694.1">
    <property type="nucleotide sequence ID" value="NZ_JACOON010000001.1"/>
</dbReference>
<proteinExistence type="inferred from homology"/>
<dbReference type="HAMAP" id="MF_00226_B">
    <property type="entry name" value="CinA_B"/>
    <property type="match status" value="1"/>
</dbReference>
<accession>A0ABR7EDM7</accession>
<comment type="caution">
    <text evidence="3">The sequence shown here is derived from an EMBL/GenBank/DDBJ whole genome shotgun (WGS) entry which is preliminary data.</text>
</comment>
<dbReference type="InterPro" id="IPR036653">
    <property type="entry name" value="CinA-like_C"/>
</dbReference>
<reference evidence="3 4" key="1">
    <citation type="submission" date="2020-08" db="EMBL/GenBank/DDBJ databases">
        <title>Genome public.</title>
        <authorList>
            <person name="Liu C."/>
            <person name="Sun Q."/>
        </authorList>
    </citation>
    <scope>NUCLEOTIDE SEQUENCE [LARGE SCALE GENOMIC DNA]</scope>
    <source>
        <strain evidence="3 4">NSJ-35</strain>
    </source>
</reference>
<dbReference type="PANTHER" id="PTHR13939:SF0">
    <property type="entry name" value="NMN AMIDOHYDROLASE-LIKE PROTEIN YFAY"/>
    <property type="match status" value="1"/>
</dbReference>
<dbReference type="NCBIfam" id="TIGR00177">
    <property type="entry name" value="molyb_syn"/>
    <property type="match status" value="1"/>
</dbReference>
<dbReference type="Proteomes" id="UP000606889">
    <property type="component" value="Unassembled WGS sequence"/>
</dbReference>
<dbReference type="PIRSF" id="PIRSF006728">
    <property type="entry name" value="CinA"/>
    <property type="match status" value="1"/>
</dbReference>
<comment type="similarity">
    <text evidence="1">Belongs to the CinA family.</text>
</comment>
<evidence type="ECO:0000313" key="4">
    <source>
        <dbReference type="Proteomes" id="UP000606889"/>
    </source>
</evidence>
<dbReference type="InterPro" id="IPR041424">
    <property type="entry name" value="CinA_KH"/>
</dbReference>
<dbReference type="Pfam" id="PF18146">
    <property type="entry name" value="CinA_KH"/>
    <property type="match status" value="1"/>
</dbReference>
<dbReference type="Pfam" id="PF00994">
    <property type="entry name" value="MoCF_biosynth"/>
    <property type="match status" value="1"/>
</dbReference>
<dbReference type="Gene3D" id="3.40.980.10">
    <property type="entry name" value="MoaB/Mog-like domain"/>
    <property type="match status" value="1"/>
</dbReference>
<dbReference type="CDD" id="cd00885">
    <property type="entry name" value="cinA"/>
    <property type="match status" value="1"/>
</dbReference>
<protein>
    <recommendedName>
        <fullName evidence="1">Putative competence-damage inducible protein</fullName>
    </recommendedName>
</protein>
<dbReference type="PANTHER" id="PTHR13939">
    <property type="entry name" value="NICOTINAMIDE-NUCLEOTIDE AMIDOHYDROLASE PNCC"/>
    <property type="match status" value="1"/>
</dbReference>
<dbReference type="SUPFAM" id="SSF142433">
    <property type="entry name" value="CinA-like"/>
    <property type="match status" value="1"/>
</dbReference>
<dbReference type="Gene3D" id="3.90.950.20">
    <property type="entry name" value="CinA-like"/>
    <property type="match status" value="1"/>
</dbReference>
<gene>
    <name evidence="1" type="primary">cinA</name>
    <name evidence="3" type="ORF">H8S18_02380</name>
</gene>
<dbReference type="InterPro" id="IPR050101">
    <property type="entry name" value="CinA"/>
</dbReference>